<keyword evidence="4" id="KW-1185">Reference proteome</keyword>
<comment type="caution">
    <text evidence="3">The sequence shown here is derived from an EMBL/GenBank/DDBJ whole genome shotgun (WGS) entry which is preliminary data.</text>
</comment>
<evidence type="ECO:0000313" key="3">
    <source>
        <dbReference type="EMBL" id="KPI39248.1"/>
    </source>
</evidence>
<keyword evidence="3" id="KW-0808">Transferase</keyword>
<evidence type="ECO:0000256" key="2">
    <source>
        <dbReference type="SAM" id="MobiDB-lite"/>
    </source>
</evidence>
<proteinExistence type="inferred from homology"/>
<dbReference type="PANTHER" id="PTHR48229">
    <property type="entry name" value="CAIB/BAIF FAMILY ENZYME (AFU_ORTHOLOGUE AFUA_1G05360)-RELATED"/>
    <property type="match status" value="1"/>
</dbReference>
<comment type="similarity">
    <text evidence="1">Belongs to the CoA-transferase III family.</text>
</comment>
<feature type="compositionally biased region" description="Polar residues" evidence="2">
    <location>
        <begin position="1"/>
        <end position="10"/>
    </location>
</feature>
<gene>
    <name evidence="3" type="ORF">AB675_5133</name>
</gene>
<dbReference type="STRING" id="1664694.A0A0N0NLJ4"/>
<dbReference type="InterPro" id="IPR023606">
    <property type="entry name" value="CoA-Trfase_III_dom_1_sf"/>
</dbReference>
<sequence>MVDTLLQSKPSAEAWGPGTFVDNSKPNVPEDARRVFELLAKSTPGFTQDEDLWNAVSFNGSTEPIAPGPLKAPVIAAALHAMAGVVAKELLQLRQGGPSDHRVSITTDHAALWLGTVGLTKRNGASVPQLSKSGKLGEIFPVNLEKDIFSPAIRVRTTAVYPTKKDGVWYQLHGSLNADPVLETIGLNASVQCRDHEDAYKIIGEEVRKFGPEELEMLHIQKGLCGSICYTPAQWRQTRMHKELAKHPLLNYSHESYMPPTPAIPLPATKGDERPLAGIKVVELVRIIAGPVIGNTLASLGADVIRVGSSKLPDFNSLQLTLNAGIETLDIDLNNSEDLAHLQKLIEEADVFIQGFRPGAFEKKGLGLHRVLDMASKRGKGIVYVEENCYGPDGTFHDRPGWQQIADAASGCNYVTGKYLGHDDGTCVLPALPVPDMLTGLIGAIGTMMALRDRARQGGSYHVFAALMAAAELPLAREIGLYPPEVTRRCDEKFKWGHTDASMFVLELLAVVIDSWQKEMPQYFGHDSPFFTEVEGEWGKFELLTPVLQFADPKVSPRWSSAPEPNCRRRAHEISFK</sequence>
<reference evidence="3 4" key="1">
    <citation type="submission" date="2015-06" db="EMBL/GenBank/DDBJ databases">
        <title>Draft genome of the ant-associated black yeast Phialophora attae CBS 131958.</title>
        <authorList>
            <person name="Moreno L.F."/>
            <person name="Stielow B.J."/>
            <person name="de Hoog S."/>
            <person name="Vicente V.A."/>
            <person name="Weiss V.A."/>
            <person name="de Vries M."/>
            <person name="Cruz L.M."/>
            <person name="Souza E.M."/>
        </authorList>
    </citation>
    <scope>NUCLEOTIDE SEQUENCE [LARGE SCALE GENOMIC DNA]</scope>
    <source>
        <strain evidence="3 4">CBS 131958</strain>
    </source>
</reference>
<dbReference type="RefSeq" id="XP_017999211.1">
    <property type="nucleotide sequence ID" value="XM_018145321.1"/>
</dbReference>
<dbReference type="PANTHER" id="PTHR48229:SF1">
    <property type="entry name" value="ALPHA METHYLACYL-COA RACEMASE-RELATED"/>
    <property type="match status" value="1"/>
</dbReference>
<dbReference type="GeneID" id="28737201"/>
<evidence type="ECO:0000313" key="4">
    <source>
        <dbReference type="Proteomes" id="UP000038010"/>
    </source>
</evidence>
<organism evidence="3 4">
    <name type="scientific">Cyphellophora attinorum</name>
    <dbReference type="NCBI Taxonomy" id="1664694"/>
    <lineage>
        <taxon>Eukaryota</taxon>
        <taxon>Fungi</taxon>
        <taxon>Dikarya</taxon>
        <taxon>Ascomycota</taxon>
        <taxon>Pezizomycotina</taxon>
        <taxon>Eurotiomycetes</taxon>
        <taxon>Chaetothyriomycetidae</taxon>
        <taxon>Chaetothyriales</taxon>
        <taxon>Cyphellophoraceae</taxon>
        <taxon>Cyphellophora</taxon>
    </lineage>
</organism>
<evidence type="ECO:0000256" key="1">
    <source>
        <dbReference type="ARBA" id="ARBA00008383"/>
    </source>
</evidence>
<dbReference type="OrthoDB" id="2308815at2759"/>
<dbReference type="Pfam" id="PF02515">
    <property type="entry name" value="CoA_transf_3"/>
    <property type="match status" value="1"/>
</dbReference>
<dbReference type="InterPro" id="IPR003673">
    <property type="entry name" value="CoA-Trfase_fam_III"/>
</dbReference>
<accession>A0A0N0NLJ4</accession>
<dbReference type="InterPro" id="IPR052985">
    <property type="entry name" value="CoA-trans_III_biosynth/detox"/>
</dbReference>
<dbReference type="SUPFAM" id="SSF89796">
    <property type="entry name" value="CoA-transferase family III (CaiB/BaiF)"/>
    <property type="match status" value="2"/>
</dbReference>
<protein>
    <submittedName>
        <fullName evidence="3">Succinyl-CoA--L-malate CoA-transferase beta subunit</fullName>
    </submittedName>
</protein>
<dbReference type="EMBL" id="LFJN01000015">
    <property type="protein sequence ID" value="KPI39248.1"/>
    <property type="molecule type" value="Genomic_DNA"/>
</dbReference>
<feature type="region of interest" description="Disordered" evidence="2">
    <location>
        <begin position="1"/>
        <end position="25"/>
    </location>
</feature>
<dbReference type="Proteomes" id="UP000038010">
    <property type="component" value="Unassembled WGS sequence"/>
</dbReference>
<dbReference type="GO" id="GO:0016740">
    <property type="term" value="F:transferase activity"/>
    <property type="evidence" value="ECO:0007669"/>
    <property type="project" value="UniProtKB-KW"/>
</dbReference>
<dbReference type="Gene3D" id="3.40.50.10540">
    <property type="entry name" value="Crotonobetainyl-coa:carnitine coa-transferase, domain 1"/>
    <property type="match status" value="1"/>
</dbReference>
<dbReference type="VEuPathDB" id="FungiDB:AB675_5133"/>
<name>A0A0N0NLJ4_9EURO</name>
<dbReference type="AlphaFoldDB" id="A0A0N0NLJ4"/>